<evidence type="ECO:0000313" key="3">
    <source>
        <dbReference type="Proteomes" id="UP000054270"/>
    </source>
</evidence>
<protein>
    <submittedName>
        <fullName evidence="2">Uncharacterized protein</fullName>
    </submittedName>
</protein>
<reference evidence="3" key="1">
    <citation type="submission" date="2014-04" db="EMBL/GenBank/DDBJ databases">
        <title>Evolutionary Origins and Diversification of the Mycorrhizal Mutualists.</title>
        <authorList>
            <consortium name="DOE Joint Genome Institute"/>
            <consortium name="Mycorrhizal Genomics Consortium"/>
            <person name="Kohler A."/>
            <person name="Kuo A."/>
            <person name="Nagy L.G."/>
            <person name="Floudas D."/>
            <person name="Copeland A."/>
            <person name="Barry K.W."/>
            <person name="Cichocki N."/>
            <person name="Veneault-Fourrey C."/>
            <person name="LaButti K."/>
            <person name="Lindquist E.A."/>
            <person name="Lipzen A."/>
            <person name="Lundell T."/>
            <person name="Morin E."/>
            <person name="Murat C."/>
            <person name="Riley R."/>
            <person name="Ohm R."/>
            <person name="Sun H."/>
            <person name="Tunlid A."/>
            <person name="Henrissat B."/>
            <person name="Grigoriev I.V."/>
            <person name="Hibbett D.S."/>
            <person name="Martin F."/>
        </authorList>
    </citation>
    <scope>NUCLEOTIDE SEQUENCE [LARGE SCALE GENOMIC DNA]</scope>
    <source>
        <strain evidence="3">FD-334 SS-4</strain>
    </source>
</reference>
<sequence length="169" mass="18185">MVRALTRARCLLFPLAFLVACVLPSHFARLASRTAVLPGGPSATPRRRVHDTPDSRIIRKQMCAQVPYCAGPGSQRVNRAVVQAHMRIAASTGPGPDAPAVRVSPLSASFALRIHCHDLRFRAALVAAGWAANGKVYACDASRVSIDEVWLSLQLSPSIFAHSVRGVRL</sequence>
<name>A0A0D2MZW4_HYPSF</name>
<accession>A0A0D2MZW4</accession>
<dbReference type="EMBL" id="KN818218">
    <property type="protein sequence ID" value="KJA12509.1"/>
    <property type="molecule type" value="Genomic_DNA"/>
</dbReference>
<evidence type="ECO:0000313" key="2">
    <source>
        <dbReference type="EMBL" id="KJA12509.1"/>
    </source>
</evidence>
<dbReference type="PROSITE" id="PS51257">
    <property type="entry name" value="PROKAR_LIPOPROTEIN"/>
    <property type="match status" value="1"/>
</dbReference>
<feature type="signal peptide" evidence="1">
    <location>
        <begin position="1"/>
        <end position="24"/>
    </location>
</feature>
<dbReference type="Proteomes" id="UP000054270">
    <property type="component" value="Unassembled WGS sequence"/>
</dbReference>
<organism evidence="2 3">
    <name type="scientific">Hypholoma sublateritium (strain FD-334 SS-4)</name>
    <dbReference type="NCBI Taxonomy" id="945553"/>
    <lineage>
        <taxon>Eukaryota</taxon>
        <taxon>Fungi</taxon>
        <taxon>Dikarya</taxon>
        <taxon>Basidiomycota</taxon>
        <taxon>Agaricomycotina</taxon>
        <taxon>Agaricomycetes</taxon>
        <taxon>Agaricomycetidae</taxon>
        <taxon>Agaricales</taxon>
        <taxon>Agaricineae</taxon>
        <taxon>Strophariaceae</taxon>
        <taxon>Hypholoma</taxon>
    </lineage>
</organism>
<dbReference type="AlphaFoldDB" id="A0A0D2MZW4"/>
<gene>
    <name evidence="2" type="ORF">HYPSUDRAFT_210462</name>
</gene>
<feature type="chain" id="PRO_5002248220" evidence="1">
    <location>
        <begin position="25"/>
        <end position="169"/>
    </location>
</feature>
<evidence type="ECO:0000256" key="1">
    <source>
        <dbReference type="SAM" id="SignalP"/>
    </source>
</evidence>
<keyword evidence="1" id="KW-0732">Signal</keyword>
<keyword evidence="3" id="KW-1185">Reference proteome</keyword>
<proteinExistence type="predicted"/>